<feature type="compositionally biased region" description="Low complexity" evidence="1">
    <location>
        <begin position="56"/>
        <end position="65"/>
    </location>
</feature>
<feature type="compositionally biased region" description="Low complexity" evidence="1">
    <location>
        <begin position="98"/>
        <end position="112"/>
    </location>
</feature>
<name>A0A6G1HDU9_9PEZI</name>
<reference evidence="3" key="1">
    <citation type="journal article" date="2020" name="Stud. Mycol.">
        <title>101 Dothideomycetes genomes: a test case for predicting lifestyles and emergence of pathogens.</title>
        <authorList>
            <person name="Haridas S."/>
            <person name="Albert R."/>
            <person name="Binder M."/>
            <person name="Bloem J."/>
            <person name="Labutti K."/>
            <person name="Salamov A."/>
            <person name="Andreopoulos B."/>
            <person name="Baker S."/>
            <person name="Barry K."/>
            <person name="Bills G."/>
            <person name="Bluhm B."/>
            <person name="Cannon C."/>
            <person name="Castanera R."/>
            <person name="Culley D."/>
            <person name="Daum C."/>
            <person name="Ezra D."/>
            <person name="Gonzalez J."/>
            <person name="Henrissat B."/>
            <person name="Kuo A."/>
            <person name="Liang C."/>
            <person name="Lipzen A."/>
            <person name="Lutzoni F."/>
            <person name="Magnuson J."/>
            <person name="Mondo S."/>
            <person name="Nolan M."/>
            <person name="Ohm R."/>
            <person name="Pangilinan J."/>
            <person name="Park H.-J."/>
            <person name="Ramirez L."/>
            <person name="Alfaro M."/>
            <person name="Sun H."/>
            <person name="Tritt A."/>
            <person name="Yoshinaga Y."/>
            <person name="Zwiers L.-H."/>
            <person name="Turgeon B."/>
            <person name="Goodwin S."/>
            <person name="Spatafora J."/>
            <person name="Crous P."/>
            <person name="Grigoriev I."/>
        </authorList>
    </citation>
    <scope>NUCLEOTIDE SEQUENCE</scope>
    <source>
        <strain evidence="3">CBS 113979</strain>
    </source>
</reference>
<feature type="compositionally biased region" description="Polar residues" evidence="1">
    <location>
        <begin position="86"/>
        <end position="97"/>
    </location>
</feature>
<evidence type="ECO:0000313" key="3">
    <source>
        <dbReference type="EMBL" id="KAF1991247.1"/>
    </source>
</evidence>
<organism evidence="3 4">
    <name type="scientific">Aulographum hederae CBS 113979</name>
    <dbReference type="NCBI Taxonomy" id="1176131"/>
    <lineage>
        <taxon>Eukaryota</taxon>
        <taxon>Fungi</taxon>
        <taxon>Dikarya</taxon>
        <taxon>Ascomycota</taxon>
        <taxon>Pezizomycotina</taxon>
        <taxon>Dothideomycetes</taxon>
        <taxon>Pleosporomycetidae</taxon>
        <taxon>Aulographales</taxon>
        <taxon>Aulographaceae</taxon>
    </lineage>
</organism>
<dbReference type="Proteomes" id="UP000800041">
    <property type="component" value="Unassembled WGS sequence"/>
</dbReference>
<evidence type="ECO:0000256" key="1">
    <source>
        <dbReference type="SAM" id="MobiDB-lite"/>
    </source>
</evidence>
<feature type="region of interest" description="Disordered" evidence="1">
    <location>
        <begin position="1"/>
        <end position="120"/>
    </location>
</feature>
<accession>A0A6G1HDU9</accession>
<evidence type="ECO:0000256" key="2">
    <source>
        <dbReference type="SAM" id="Phobius"/>
    </source>
</evidence>
<keyword evidence="2" id="KW-0472">Membrane</keyword>
<protein>
    <submittedName>
        <fullName evidence="3">Uncharacterized protein</fullName>
    </submittedName>
</protein>
<evidence type="ECO:0000313" key="4">
    <source>
        <dbReference type="Proteomes" id="UP000800041"/>
    </source>
</evidence>
<feature type="transmembrane region" description="Helical" evidence="2">
    <location>
        <begin position="182"/>
        <end position="202"/>
    </location>
</feature>
<keyword evidence="2" id="KW-1133">Transmembrane helix</keyword>
<dbReference type="EMBL" id="ML977140">
    <property type="protein sequence ID" value="KAF1991247.1"/>
    <property type="molecule type" value="Genomic_DNA"/>
</dbReference>
<keyword evidence="2" id="KW-0812">Transmembrane</keyword>
<gene>
    <name evidence="3" type="ORF">K402DRAFT_450858</name>
</gene>
<keyword evidence="4" id="KW-1185">Reference proteome</keyword>
<sequence length="208" mass="22889">MYGRPLSLFMSPDSGYPSGHFAPSARDQQASPSADSPSMLRAPPPAAVRLHSARTSSPPLSYSLFPPSPRQPAVDNLLVSPPRSRPSWNKTETAVNNTSRPCSPSLSSSSTLVEDNRVRGPLATQEARRAAFRDEYLGRREAAVTAQEVAFEVDLEGALGEEEVEEVRGPNWWRKLKWWQRAILKSLPGVLVILLIVLILVLEYNDGT</sequence>
<feature type="compositionally biased region" description="Polar residues" evidence="1">
    <location>
        <begin position="26"/>
        <end position="36"/>
    </location>
</feature>
<dbReference type="AlphaFoldDB" id="A0A6G1HDU9"/>
<proteinExistence type="predicted"/>